<evidence type="ECO:0000313" key="2">
    <source>
        <dbReference type="Proteomes" id="UP001317001"/>
    </source>
</evidence>
<name>A0ABY5NPI0_9FLAO</name>
<reference evidence="1 2" key="1">
    <citation type="submission" date="2022-08" db="EMBL/GenBank/DDBJ databases">
        <title>Myroides zhujiangensis sp. nov., a novel bacterium isolated from sediment in the Pearl River Estuary.</title>
        <authorList>
            <person name="Cui L."/>
        </authorList>
    </citation>
    <scope>NUCLEOTIDE SEQUENCE [LARGE SCALE GENOMIC DNA]</scope>
    <source>
        <strain evidence="1 2">SCSIO 72103</strain>
    </source>
</reference>
<accession>A0ABY5NPI0</accession>
<dbReference type="InterPro" id="IPR011047">
    <property type="entry name" value="Quinoprotein_ADH-like_sf"/>
</dbReference>
<dbReference type="Proteomes" id="UP001317001">
    <property type="component" value="Chromosome"/>
</dbReference>
<sequence length="337" mass="40052">MNYNLISTFKHVGDIHIEGKNIYFVKSDSIQLYPNYEVLKLSEYWGIYFSKGLINVYTNRSYNIFYDYNGNRIESFDKINFYHIFSKNDFIYFDRNEKKTKYNSVILFDDKLGENFVEQNQLFFTNNNFVKSCDYKIGKILWQFDIKLIPNNPHNDNYGKHADWQVKKFIGVLENKLWVALNHHTIIALDLENGELVHQIHNIPTFKIEWLPSAIPLSEATVVDEKNNKLIGFMWEFYWEINPQNGEIILLDFTEDFLVQKVRNDLKSFVLTDSHIYFASHHDIKVAAFNRALKKIDWFYEFDDDDNGYQSRINKIDGNDEKLGVLTQGNILYIFEK</sequence>
<dbReference type="RefSeq" id="WP_257498337.1">
    <property type="nucleotide sequence ID" value="NZ_CP102382.1"/>
</dbReference>
<dbReference type="SUPFAM" id="SSF50998">
    <property type="entry name" value="Quinoprotein alcohol dehydrogenase-like"/>
    <property type="match status" value="1"/>
</dbReference>
<protein>
    <submittedName>
        <fullName evidence="1">Uncharacterized protein</fullName>
    </submittedName>
</protein>
<dbReference type="InterPro" id="IPR015943">
    <property type="entry name" value="WD40/YVTN_repeat-like_dom_sf"/>
</dbReference>
<proteinExistence type="predicted"/>
<evidence type="ECO:0000313" key="1">
    <source>
        <dbReference type="EMBL" id="UUV20435.1"/>
    </source>
</evidence>
<dbReference type="Gene3D" id="2.130.10.10">
    <property type="entry name" value="YVTN repeat-like/Quinoprotein amine dehydrogenase"/>
    <property type="match status" value="1"/>
</dbReference>
<organism evidence="1 2">
    <name type="scientific">Paenimyroides aestuarii</name>
    <dbReference type="NCBI Taxonomy" id="2968490"/>
    <lineage>
        <taxon>Bacteria</taxon>
        <taxon>Pseudomonadati</taxon>
        <taxon>Bacteroidota</taxon>
        <taxon>Flavobacteriia</taxon>
        <taxon>Flavobacteriales</taxon>
        <taxon>Flavobacteriaceae</taxon>
        <taxon>Paenimyroides</taxon>
    </lineage>
</organism>
<dbReference type="EMBL" id="CP102382">
    <property type="protein sequence ID" value="UUV20435.1"/>
    <property type="molecule type" value="Genomic_DNA"/>
</dbReference>
<keyword evidence="2" id="KW-1185">Reference proteome</keyword>
<gene>
    <name evidence="1" type="ORF">NPX36_08645</name>
</gene>